<dbReference type="EnsemblMetazoa" id="Aqu2.1.02365_001">
    <property type="protein sequence ID" value="Aqu2.1.02365_001"/>
    <property type="gene ID" value="Aqu2.1.02365"/>
</dbReference>
<dbReference type="PROSITE" id="PS50878">
    <property type="entry name" value="RT_POL"/>
    <property type="match status" value="1"/>
</dbReference>
<evidence type="ECO:0000259" key="1">
    <source>
        <dbReference type="PROSITE" id="PS50878"/>
    </source>
</evidence>
<dbReference type="CDD" id="cd01650">
    <property type="entry name" value="RT_nLTR_like"/>
    <property type="match status" value="1"/>
</dbReference>
<dbReference type="PANTHER" id="PTHR33332">
    <property type="entry name" value="REVERSE TRANSCRIPTASE DOMAIN-CONTAINING PROTEIN"/>
    <property type="match status" value="1"/>
</dbReference>
<reference evidence="2" key="1">
    <citation type="submission" date="2017-05" db="UniProtKB">
        <authorList>
            <consortium name="EnsemblMetazoa"/>
        </authorList>
    </citation>
    <scope>IDENTIFICATION</scope>
</reference>
<name>A0A1X7SJX0_AMPQE</name>
<evidence type="ECO:0000313" key="2">
    <source>
        <dbReference type="EnsemblMetazoa" id="Aqu2.1.02365_001"/>
    </source>
</evidence>
<dbReference type="InParanoid" id="A0A1X7SJX0"/>
<dbReference type="OMA" id="DCLNPLI"/>
<dbReference type="SUPFAM" id="SSF56672">
    <property type="entry name" value="DNA/RNA polymerases"/>
    <property type="match status" value="1"/>
</dbReference>
<dbReference type="eggNOG" id="KOG1075">
    <property type="taxonomic scope" value="Eukaryota"/>
</dbReference>
<dbReference type="Pfam" id="PF00078">
    <property type="entry name" value="RVT_1"/>
    <property type="match status" value="1"/>
</dbReference>
<protein>
    <recommendedName>
        <fullName evidence="1">Reverse transcriptase domain-containing protein</fullName>
    </recommendedName>
</protein>
<dbReference type="OrthoDB" id="416454at2759"/>
<organism evidence="2">
    <name type="scientific">Amphimedon queenslandica</name>
    <name type="common">Sponge</name>
    <dbReference type="NCBI Taxonomy" id="400682"/>
    <lineage>
        <taxon>Eukaryota</taxon>
        <taxon>Metazoa</taxon>
        <taxon>Porifera</taxon>
        <taxon>Demospongiae</taxon>
        <taxon>Heteroscleromorpha</taxon>
        <taxon>Haplosclerida</taxon>
        <taxon>Niphatidae</taxon>
        <taxon>Amphimedon</taxon>
    </lineage>
</organism>
<sequence length="372" mass="42237">MDGIVPALLKQCALALTPPITHLFNLSLSTSTLPLDWRTHYIKPIFKSKDRTSGLNYRPIALLPVISKVLERIVYNRLIVILGESISSNQYGFLPSRSTVQQMLTMMANVYEALDNKSCVDCIYLDFRKAFDSVPHNKLLLKLWKSGIVGPLWDWLHVYLSERRQCVVVNGTTSSFLKVLSGVPQGSVLGPLLFLMYINDLSTLSVPSDILLFADDSKCLQTISTTRDCSLLQDSLESALQWSKDWDLAFNTSKTNHVRFSRRSSSQPPFDYMIDGCTIPHCDHIRDLGFYLSSDLSWRTHLSTIISKAYKVLGLLKRSFSCDNVQVKKKLYLTLVRSILSYGVQIWRPTSIKDLSAIERVQRRATKYILSD</sequence>
<dbReference type="InterPro" id="IPR000477">
    <property type="entry name" value="RT_dom"/>
</dbReference>
<dbReference type="InterPro" id="IPR043502">
    <property type="entry name" value="DNA/RNA_pol_sf"/>
</dbReference>
<dbReference type="AlphaFoldDB" id="A0A1X7SJX0"/>
<feature type="domain" description="Reverse transcriptase" evidence="1">
    <location>
        <begin position="26"/>
        <end position="274"/>
    </location>
</feature>
<accession>A0A1X7SJX0</accession>
<proteinExistence type="predicted"/>